<dbReference type="AlphaFoldDB" id="A0AA88D5S5"/>
<evidence type="ECO:0000259" key="1">
    <source>
        <dbReference type="PROSITE" id="PS51746"/>
    </source>
</evidence>
<dbReference type="InterPro" id="IPR036457">
    <property type="entry name" value="PPM-type-like_dom_sf"/>
</dbReference>
<name>A0AA88D5S5_FICCA</name>
<comment type="caution">
    <text evidence="2">The sequence shown here is derived from an EMBL/GenBank/DDBJ whole genome shotgun (WGS) entry which is preliminary data.</text>
</comment>
<dbReference type="SUPFAM" id="SSF81606">
    <property type="entry name" value="PP2C-like"/>
    <property type="match status" value="1"/>
</dbReference>
<dbReference type="PANTHER" id="PTHR47992">
    <property type="entry name" value="PROTEIN PHOSPHATASE"/>
    <property type="match status" value="1"/>
</dbReference>
<dbReference type="InterPro" id="IPR001932">
    <property type="entry name" value="PPM-type_phosphatase-like_dom"/>
</dbReference>
<protein>
    <recommendedName>
        <fullName evidence="1">PPM-type phosphatase domain-containing protein</fullName>
    </recommendedName>
</protein>
<gene>
    <name evidence="2" type="ORF">TIFTF001_013166</name>
</gene>
<dbReference type="GO" id="GO:0004722">
    <property type="term" value="F:protein serine/threonine phosphatase activity"/>
    <property type="evidence" value="ECO:0007669"/>
    <property type="project" value="InterPro"/>
</dbReference>
<dbReference type="PROSITE" id="PS51746">
    <property type="entry name" value="PPM_2"/>
    <property type="match status" value="1"/>
</dbReference>
<evidence type="ECO:0000313" key="2">
    <source>
        <dbReference type="EMBL" id="GMN43976.1"/>
    </source>
</evidence>
<reference evidence="2" key="1">
    <citation type="submission" date="2023-07" db="EMBL/GenBank/DDBJ databases">
        <title>draft genome sequence of fig (Ficus carica).</title>
        <authorList>
            <person name="Takahashi T."/>
            <person name="Nishimura K."/>
        </authorList>
    </citation>
    <scope>NUCLEOTIDE SEQUENCE</scope>
</reference>
<feature type="domain" description="PPM-type phosphatase" evidence="1">
    <location>
        <begin position="73"/>
        <end position="251"/>
    </location>
</feature>
<dbReference type="SMART" id="SM00332">
    <property type="entry name" value="PP2Cc"/>
    <property type="match status" value="1"/>
</dbReference>
<keyword evidence="3" id="KW-1185">Reference proteome</keyword>
<dbReference type="Pfam" id="PF00481">
    <property type="entry name" value="PP2C"/>
    <property type="match status" value="1"/>
</dbReference>
<dbReference type="InterPro" id="IPR015655">
    <property type="entry name" value="PP2C"/>
</dbReference>
<evidence type="ECO:0000313" key="3">
    <source>
        <dbReference type="Proteomes" id="UP001187192"/>
    </source>
</evidence>
<dbReference type="Proteomes" id="UP001187192">
    <property type="component" value="Unassembled WGS sequence"/>
</dbReference>
<proteinExistence type="predicted"/>
<sequence length="380" mass="40929">MSQTEITRMKPSPVPLATLIGRELRGEKVEKPFVKYGQAALAKKGEDYFLIKLDCQKIPGNPSTSFSVFANFKQPIATDLIVGILDQQIFDGHNGISAAIFAKENLLDNVLSAIPQGISREEWLQALPRALVAGETSGTTVTFVVIDGWTVTVASVGDSRCILDTQGGVVSLLTVDHRLEENAEERERVTASGGEVGRLNVFGGNEVGPLRCWPGGLCLSRSIELAAKLVVKDALRSRGLKDDTTCVVVDIIPSDHPVLPPTPRKRQNVLASLLFGKKSHNSMNKAKLSAVGAVEELFEEGSAMLDERLGKDFPSDANSGIIRCAVCQVDQPPADGLSVNHGPFFSPASKPWEGPFLCAICQKKKDAMEGKRASRPTLIS</sequence>
<dbReference type="EMBL" id="BTGU01000017">
    <property type="protein sequence ID" value="GMN43976.1"/>
    <property type="molecule type" value="Genomic_DNA"/>
</dbReference>
<dbReference type="Gene3D" id="3.60.40.10">
    <property type="entry name" value="PPM-type phosphatase domain"/>
    <property type="match status" value="1"/>
</dbReference>
<organism evidence="2 3">
    <name type="scientific">Ficus carica</name>
    <name type="common">Common fig</name>
    <dbReference type="NCBI Taxonomy" id="3494"/>
    <lineage>
        <taxon>Eukaryota</taxon>
        <taxon>Viridiplantae</taxon>
        <taxon>Streptophyta</taxon>
        <taxon>Embryophyta</taxon>
        <taxon>Tracheophyta</taxon>
        <taxon>Spermatophyta</taxon>
        <taxon>Magnoliopsida</taxon>
        <taxon>eudicotyledons</taxon>
        <taxon>Gunneridae</taxon>
        <taxon>Pentapetalae</taxon>
        <taxon>rosids</taxon>
        <taxon>fabids</taxon>
        <taxon>Rosales</taxon>
        <taxon>Moraceae</taxon>
        <taxon>Ficeae</taxon>
        <taxon>Ficus</taxon>
    </lineage>
</organism>
<accession>A0AA88D5S5</accession>
<dbReference type="CDD" id="cd00143">
    <property type="entry name" value="PP2Cc"/>
    <property type="match status" value="1"/>
</dbReference>